<proteinExistence type="predicted"/>
<dbReference type="Pfam" id="PF02195">
    <property type="entry name" value="ParB_N"/>
    <property type="match status" value="1"/>
</dbReference>
<gene>
    <name evidence="2" type="ORF">LCGC14_1336600</name>
</gene>
<dbReference type="SMART" id="SM00470">
    <property type="entry name" value="ParB"/>
    <property type="match status" value="1"/>
</dbReference>
<evidence type="ECO:0000259" key="1">
    <source>
        <dbReference type="SMART" id="SM00470"/>
    </source>
</evidence>
<reference evidence="2" key="1">
    <citation type="journal article" date="2015" name="Nature">
        <title>Complex archaea that bridge the gap between prokaryotes and eukaryotes.</title>
        <authorList>
            <person name="Spang A."/>
            <person name="Saw J.H."/>
            <person name="Jorgensen S.L."/>
            <person name="Zaremba-Niedzwiedzka K."/>
            <person name="Martijn J."/>
            <person name="Lind A.E."/>
            <person name="van Eijk R."/>
            <person name="Schleper C."/>
            <person name="Guy L."/>
            <person name="Ettema T.J."/>
        </authorList>
    </citation>
    <scope>NUCLEOTIDE SEQUENCE</scope>
</reference>
<comment type="caution">
    <text evidence="2">The sequence shown here is derived from an EMBL/GenBank/DDBJ whole genome shotgun (WGS) entry which is preliminary data.</text>
</comment>
<sequence>MARDLTTIDDLTPETVAISDLRPHPCNYREHPADQLEHLIASIEEHGLYRPIVIARDNVILAGHGLIAALTKMGRATAPVYRLSIASDGPRALKVLTGDNEIEHLAIQDDRALTEILKELSSIEALMGTGFDDMMVASLAFVTRPVSEIADFDAAAEWAGAGMPEYDEGQNAIKIVVSFRNAEHRAAFIERLGLDLTPTSRTTWWPPKGREDLASLRFEA</sequence>
<dbReference type="EMBL" id="LAZR01008131">
    <property type="protein sequence ID" value="KKM80761.1"/>
    <property type="molecule type" value="Genomic_DNA"/>
</dbReference>
<name>A0A0F9L163_9ZZZZ</name>
<dbReference type="InterPro" id="IPR003115">
    <property type="entry name" value="ParB_N"/>
</dbReference>
<protein>
    <recommendedName>
        <fullName evidence="1">ParB-like N-terminal domain-containing protein</fullName>
    </recommendedName>
</protein>
<dbReference type="AlphaFoldDB" id="A0A0F9L163"/>
<feature type="domain" description="ParB-like N-terminal" evidence="1">
    <location>
        <begin position="14"/>
        <end position="101"/>
    </location>
</feature>
<dbReference type="SUPFAM" id="SSF110849">
    <property type="entry name" value="ParB/Sulfiredoxin"/>
    <property type="match status" value="1"/>
</dbReference>
<dbReference type="Gene3D" id="3.90.1530.10">
    <property type="entry name" value="Conserved hypothetical protein from pyrococcus furiosus pfu- 392566-001, ParB domain"/>
    <property type="match status" value="1"/>
</dbReference>
<accession>A0A0F9L163</accession>
<dbReference type="InterPro" id="IPR036086">
    <property type="entry name" value="ParB/Sulfiredoxin_sf"/>
</dbReference>
<organism evidence="2">
    <name type="scientific">marine sediment metagenome</name>
    <dbReference type="NCBI Taxonomy" id="412755"/>
    <lineage>
        <taxon>unclassified sequences</taxon>
        <taxon>metagenomes</taxon>
        <taxon>ecological metagenomes</taxon>
    </lineage>
</organism>
<evidence type="ECO:0000313" key="2">
    <source>
        <dbReference type="EMBL" id="KKM80761.1"/>
    </source>
</evidence>